<organism evidence="1">
    <name type="scientific">hydrothermal vent metagenome</name>
    <dbReference type="NCBI Taxonomy" id="652676"/>
    <lineage>
        <taxon>unclassified sequences</taxon>
        <taxon>metagenomes</taxon>
        <taxon>ecological metagenomes</taxon>
    </lineage>
</organism>
<protein>
    <submittedName>
        <fullName evidence="1">Uncharacterized protein</fullName>
    </submittedName>
</protein>
<dbReference type="EMBL" id="FPHK01000078">
    <property type="protein sequence ID" value="SFV64494.1"/>
    <property type="molecule type" value="Genomic_DNA"/>
</dbReference>
<sequence length="78" mass="9031">MIIDNSIKHIENALKDLDDAVQEILLDWGIPLNEKDNLMLPILQQKRVLAQTLEDLIYLKEHPPKPNQPCGISKYRND</sequence>
<dbReference type="AlphaFoldDB" id="A0A1W1CFE8"/>
<name>A0A1W1CFE8_9ZZZZ</name>
<accession>A0A1W1CFE8</accession>
<reference evidence="1" key="1">
    <citation type="submission" date="2016-10" db="EMBL/GenBank/DDBJ databases">
        <authorList>
            <person name="de Groot N.N."/>
        </authorList>
    </citation>
    <scope>NUCLEOTIDE SEQUENCE</scope>
</reference>
<gene>
    <name evidence="1" type="ORF">MNB_SM-6-528</name>
</gene>
<evidence type="ECO:0000313" key="1">
    <source>
        <dbReference type="EMBL" id="SFV64494.1"/>
    </source>
</evidence>
<proteinExistence type="predicted"/>